<sequence>MDEQTSKMWSCCSSANENNGKRLLECSICEKMFHCDCLAIDPPSDPSMWICSSCNLQTPDAKNADNTQVYFKSNVTTRANKRQALQSPPDIASFPVAEERVRSIIEEVMQLQLDRLLEKMNLNIKILLNKEINSLREEVTELRKSVDFMSNQYDDIVKEKKGIEDQVKALQTLHAATRIKAKEKGYKFVWIRGGRIFLRKTDDADVKVIRDMDSLDLFV</sequence>
<gene>
    <name evidence="1" type="ORF">PYW08_013063</name>
</gene>
<proteinExistence type="predicted"/>
<keyword evidence="2" id="KW-1185">Reference proteome</keyword>
<comment type="caution">
    <text evidence="1">The sequence shown here is derived from an EMBL/GenBank/DDBJ whole genome shotgun (WGS) entry which is preliminary data.</text>
</comment>
<dbReference type="EMBL" id="CM056808">
    <property type="protein sequence ID" value="KAJ8704339.1"/>
    <property type="molecule type" value="Genomic_DNA"/>
</dbReference>
<accession>A0ACC2Q413</accession>
<name>A0ACC2Q413_9NEOP</name>
<organism evidence="1 2">
    <name type="scientific">Mythimna loreyi</name>
    <dbReference type="NCBI Taxonomy" id="667449"/>
    <lineage>
        <taxon>Eukaryota</taxon>
        <taxon>Metazoa</taxon>
        <taxon>Ecdysozoa</taxon>
        <taxon>Arthropoda</taxon>
        <taxon>Hexapoda</taxon>
        <taxon>Insecta</taxon>
        <taxon>Pterygota</taxon>
        <taxon>Neoptera</taxon>
        <taxon>Endopterygota</taxon>
        <taxon>Lepidoptera</taxon>
        <taxon>Glossata</taxon>
        <taxon>Ditrysia</taxon>
        <taxon>Noctuoidea</taxon>
        <taxon>Noctuidae</taxon>
        <taxon>Noctuinae</taxon>
        <taxon>Hadenini</taxon>
        <taxon>Mythimna</taxon>
    </lineage>
</organism>
<evidence type="ECO:0000313" key="1">
    <source>
        <dbReference type="EMBL" id="KAJ8704339.1"/>
    </source>
</evidence>
<dbReference type="Proteomes" id="UP001231649">
    <property type="component" value="Chromosome 32"/>
</dbReference>
<reference evidence="1" key="1">
    <citation type="submission" date="2023-03" db="EMBL/GenBank/DDBJ databases">
        <title>Chromosome-level genomes of two armyworms, Mythimna separata and Mythimna loreyi, provide insights into the biosynthesis and reception of sex pheromones.</title>
        <authorList>
            <person name="Zhao H."/>
        </authorList>
    </citation>
    <scope>NUCLEOTIDE SEQUENCE</scope>
    <source>
        <strain evidence="1">BeijingLab</strain>
    </source>
</reference>
<protein>
    <submittedName>
        <fullName evidence="1">Uncharacterized protein</fullName>
    </submittedName>
</protein>
<evidence type="ECO:0000313" key="2">
    <source>
        <dbReference type="Proteomes" id="UP001231649"/>
    </source>
</evidence>